<accession>X0C1F6</accession>
<sequence length="184" mass="20567">MCRVSPDFSGKAARSWRQDASWTCLFIISFPTNSPGLRPRKSADFRRATPRVQVDILLLGILWFMHLAARSSPSPFVLSVSRMDHKIFQYGLIKGTRGFSSLNNDSVAYLTRNGTTGSVRNDDGRFLAVLQSQLHLSTSRNSISSTFQREVALKSTYNSRAGDVLSSYHGKETLAGQRQSFQKD</sequence>
<dbReference type="AlphaFoldDB" id="X0C1F6"/>
<dbReference type="OrthoDB" id="4970839at2759"/>
<evidence type="ECO:0000313" key="1">
    <source>
        <dbReference type="EMBL" id="EXK76622.1"/>
    </source>
</evidence>
<protein>
    <submittedName>
        <fullName evidence="1">Uncharacterized protein</fullName>
    </submittedName>
</protein>
<gene>
    <name evidence="1" type="ORF">FOQG_18647</name>
</gene>
<name>X0C1F6_FUSOX</name>
<organism evidence="1 2">
    <name type="scientific">Fusarium oxysporum f. sp. raphani 54005</name>
    <dbReference type="NCBI Taxonomy" id="1089458"/>
    <lineage>
        <taxon>Eukaryota</taxon>
        <taxon>Fungi</taxon>
        <taxon>Dikarya</taxon>
        <taxon>Ascomycota</taxon>
        <taxon>Pezizomycotina</taxon>
        <taxon>Sordariomycetes</taxon>
        <taxon>Hypocreomycetidae</taxon>
        <taxon>Hypocreales</taxon>
        <taxon>Nectriaceae</taxon>
        <taxon>Fusarium</taxon>
        <taxon>Fusarium oxysporum species complex</taxon>
    </lineage>
</organism>
<reference evidence="1 2" key="1">
    <citation type="submission" date="2011-11" db="EMBL/GenBank/DDBJ databases">
        <title>The Genome Sequence of Fusarium oxysporum PHW815.</title>
        <authorList>
            <consortium name="The Broad Institute Genome Sequencing Platform"/>
            <person name="Ma L.-J."/>
            <person name="Gale L.R."/>
            <person name="Schwartz D.C."/>
            <person name="Zhou S."/>
            <person name="Corby-Kistler H."/>
            <person name="Young S.K."/>
            <person name="Zeng Q."/>
            <person name="Gargeya S."/>
            <person name="Fitzgerald M."/>
            <person name="Haas B."/>
            <person name="Abouelleil A."/>
            <person name="Alvarado L."/>
            <person name="Arachchi H.M."/>
            <person name="Berlin A."/>
            <person name="Brown A."/>
            <person name="Chapman S.B."/>
            <person name="Chen Z."/>
            <person name="Dunbar C."/>
            <person name="Freedman E."/>
            <person name="Gearin G."/>
            <person name="Goldberg J."/>
            <person name="Griggs A."/>
            <person name="Gujja S."/>
            <person name="Heiman D."/>
            <person name="Howarth C."/>
            <person name="Larson L."/>
            <person name="Lui A."/>
            <person name="MacDonald P.J.P."/>
            <person name="Montmayeur A."/>
            <person name="Murphy C."/>
            <person name="Neiman D."/>
            <person name="Pearson M."/>
            <person name="Priest M."/>
            <person name="Roberts A."/>
            <person name="Saif S."/>
            <person name="Shea T."/>
            <person name="Shenoy N."/>
            <person name="Sisk P."/>
            <person name="Stolte C."/>
            <person name="Sykes S."/>
            <person name="Wortman J."/>
            <person name="Nusbaum C."/>
            <person name="Birren B."/>
        </authorList>
    </citation>
    <scope>NUCLEOTIDE SEQUENCE [LARGE SCALE GENOMIC DNA]</scope>
    <source>
        <strain evidence="1 2">54005</strain>
    </source>
</reference>
<dbReference type="HOGENOM" id="CLU_1468223_0_0_1"/>
<proteinExistence type="predicted"/>
<dbReference type="EMBL" id="JH658698">
    <property type="protein sequence ID" value="EXK76622.1"/>
    <property type="molecule type" value="Genomic_DNA"/>
</dbReference>
<evidence type="ECO:0000313" key="2">
    <source>
        <dbReference type="Proteomes" id="UP000030663"/>
    </source>
</evidence>
<keyword evidence="2" id="KW-1185">Reference proteome</keyword>
<dbReference type="Proteomes" id="UP000030663">
    <property type="component" value="Unassembled WGS sequence"/>
</dbReference>